<comment type="caution">
    <text evidence="3">The sequence shown here is derived from an EMBL/GenBank/DDBJ whole genome shotgun (WGS) entry which is preliminary data.</text>
</comment>
<dbReference type="EMBL" id="LGAV01000006">
    <property type="protein sequence ID" value="KOS13333.1"/>
    <property type="molecule type" value="Genomic_DNA"/>
</dbReference>
<dbReference type="VEuPathDB" id="FungiDB:Malapachy_0255"/>
<keyword evidence="4" id="KW-1185">Reference proteome</keyword>
<dbReference type="Proteomes" id="UP000037751">
    <property type="component" value="Unassembled WGS sequence"/>
</dbReference>
<evidence type="ECO:0000256" key="2">
    <source>
        <dbReference type="SAM" id="Phobius"/>
    </source>
</evidence>
<accession>A0A0M9VNH1</accession>
<dbReference type="GeneID" id="28726659"/>
<gene>
    <name evidence="3" type="ORF">Malapachy_0255</name>
</gene>
<dbReference type="AlphaFoldDB" id="A0A0M9VNH1"/>
<feature type="region of interest" description="Disordered" evidence="1">
    <location>
        <begin position="61"/>
        <end position="149"/>
    </location>
</feature>
<name>A0A0M9VNH1_9BASI</name>
<evidence type="ECO:0000313" key="4">
    <source>
        <dbReference type="Proteomes" id="UP000037751"/>
    </source>
</evidence>
<sequence>MSSAEVPPKELYYYGGYGYDNGLSDGARAGIGVGVSLFVIIVVVLIALAVSRRRSRPFMPTFRPGYNTGIYPPNQPSYEAQPYQAQPYQSQPYQTQSYMGSPGAAHWQQARPATQDEPYTTGNQEYAPPPYPPPSYPPPAGSPPNKTAP</sequence>
<keyword evidence="2" id="KW-0472">Membrane</keyword>
<dbReference type="STRING" id="77020.A0A0M9VNH1"/>
<dbReference type="RefSeq" id="XP_017990965.1">
    <property type="nucleotide sequence ID" value="XM_018134784.1"/>
</dbReference>
<evidence type="ECO:0000313" key="3">
    <source>
        <dbReference type="EMBL" id="KOS13333.1"/>
    </source>
</evidence>
<organism evidence="3 4">
    <name type="scientific">Malassezia pachydermatis</name>
    <dbReference type="NCBI Taxonomy" id="77020"/>
    <lineage>
        <taxon>Eukaryota</taxon>
        <taxon>Fungi</taxon>
        <taxon>Dikarya</taxon>
        <taxon>Basidiomycota</taxon>
        <taxon>Ustilaginomycotina</taxon>
        <taxon>Malasseziomycetes</taxon>
        <taxon>Malasseziales</taxon>
        <taxon>Malasseziaceae</taxon>
        <taxon>Malassezia</taxon>
    </lineage>
</organism>
<feature type="compositionally biased region" description="Pro residues" evidence="1">
    <location>
        <begin position="127"/>
        <end position="142"/>
    </location>
</feature>
<evidence type="ECO:0000256" key="1">
    <source>
        <dbReference type="SAM" id="MobiDB-lite"/>
    </source>
</evidence>
<keyword evidence="2" id="KW-0812">Transmembrane</keyword>
<feature type="compositionally biased region" description="Low complexity" evidence="1">
    <location>
        <begin position="76"/>
        <end position="98"/>
    </location>
</feature>
<feature type="transmembrane region" description="Helical" evidence="2">
    <location>
        <begin position="29"/>
        <end position="50"/>
    </location>
</feature>
<reference evidence="3 4" key="1">
    <citation type="submission" date="2015-07" db="EMBL/GenBank/DDBJ databases">
        <title>Draft Genome Sequence of Malassezia furfur CBS1878 and Malassezia pachydermatis CBS1879.</title>
        <authorList>
            <person name="Triana S."/>
            <person name="Ohm R."/>
            <person name="Gonzalez A."/>
            <person name="DeCock H."/>
            <person name="Restrepo S."/>
            <person name="Celis A."/>
        </authorList>
    </citation>
    <scope>NUCLEOTIDE SEQUENCE [LARGE SCALE GENOMIC DNA]</scope>
    <source>
        <strain evidence="3 4">CBS 1879</strain>
    </source>
</reference>
<proteinExistence type="predicted"/>
<protein>
    <submittedName>
        <fullName evidence="3">Uncharacterized protein</fullName>
    </submittedName>
</protein>
<keyword evidence="2" id="KW-1133">Transmembrane helix</keyword>